<sequence>MYQMTVAQLCVWASFRNRVSSLAKANTVGFFGKSTLFAVPDEEAAASSGPCSSFGSSRGAMFHDEDPHQRQANQGLTFPATKHVMTHNKAILWFNCILSSPRPGRTPFTRPLPADKPDLKSRLQPCRPCMPPRVCFQLNGAFTSPCRSKHFLPGPPENVYYWATAARSNNDPYLSGPVYSAKPAQALCLLLHAFIPPDSWAATSTTTDRIFRSRFPLSIAGRKPFPKRNKALRLHTTTAPNNWNRTGLTAVRLTGAVRLTVRYLPRWPPPAAPAGYFGSQGLATPIPW</sequence>
<proteinExistence type="predicted"/>
<comment type="caution">
    <text evidence="1">The sequence shown here is derived from an EMBL/GenBank/DDBJ whole genome shotgun (WGS) entry which is preliminary data.</text>
</comment>
<protein>
    <submittedName>
        <fullName evidence="1">Uncharacterized protein</fullName>
    </submittedName>
</protein>
<dbReference type="AlphaFoldDB" id="A0AAV4PZV8"/>
<dbReference type="Proteomes" id="UP001054945">
    <property type="component" value="Unassembled WGS sequence"/>
</dbReference>
<reference evidence="1 2" key="1">
    <citation type="submission" date="2021-06" db="EMBL/GenBank/DDBJ databases">
        <title>Caerostris extrusa draft genome.</title>
        <authorList>
            <person name="Kono N."/>
            <person name="Arakawa K."/>
        </authorList>
    </citation>
    <scope>NUCLEOTIDE SEQUENCE [LARGE SCALE GENOMIC DNA]</scope>
</reference>
<accession>A0AAV4PZV8</accession>
<evidence type="ECO:0000313" key="2">
    <source>
        <dbReference type="Proteomes" id="UP001054945"/>
    </source>
</evidence>
<gene>
    <name evidence="1" type="ORF">CEXT_651511</name>
</gene>
<organism evidence="1 2">
    <name type="scientific">Caerostris extrusa</name>
    <name type="common">Bark spider</name>
    <name type="synonym">Caerostris bankana</name>
    <dbReference type="NCBI Taxonomy" id="172846"/>
    <lineage>
        <taxon>Eukaryota</taxon>
        <taxon>Metazoa</taxon>
        <taxon>Ecdysozoa</taxon>
        <taxon>Arthropoda</taxon>
        <taxon>Chelicerata</taxon>
        <taxon>Arachnida</taxon>
        <taxon>Araneae</taxon>
        <taxon>Araneomorphae</taxon>
        <taxon>Entelegynae</taxon>
        <taxon>Araneoidea</taxon>
        <taxon>Araneidae</taxon>
        <taxon>Caerostris</taxon>
    </lineage>
</organism>
<name>A0AAV4PZV8_CAEEX</name>
<keyword evidence="2" id="KW-1185">Reference proteome</keyword>
<evidence type="ECO:0000313" key="1">
    <source>
        <dbReference type="EMBL" id="GIY01662.1"/>
    </source>
</evidence>
<dbReference type="EMBL" id="BPLR01005353">
    <property type="protein sequence ID" value="GIY01662.1"/>
    <property type="molecule type" value="Genomic_DNA"/>
</dbReference>